<evidence type="ECO:0000256" key="12">
    <source>
        <dbReference type="SAM" id="Phobius"/>
    </source>
</evidence>
<keyword evidence="4 12" id="KW-0812">Transmembrane</keyword>
<dbReference type="Pfam" id="PF01545">
    <property type="entry name" value="Cation_efflux"/>
    <property type="match status" value="1"/>
</dbReference>
<dbReference type="GO" id="GO:0008324">
    <property type="term" value="F:monoatomic cation transmembrane transporter activity"/>
    <property type="evidence" value="ECO:0007669"/>
    <property type="project" value="InterPro"/>
</dbReference>
<evidence type="ECO:0000256" key="7">
    <source>
        <dbReference type="ARBA" id="ARBA00022989"/>
    </source>
</evidence>
<keyword evidence="9 12" id="KW-0472">Membrane</keyword>
<dbReference type="GO" id="GO:0016020">
    <property type="term" value="C:membrane"/>
    <property type="evidence" value="ECO:0007669"/>
    <property type="project" value="InterPro"/>
</dbReference>
<dbReference type="InterPro" id="IPR026765">
    <property type="entry name" value="Tmem163"/>
</dbReference>
<comment type="subcellular location">
    <subcellularLocation>
        <location evidence="2">Cytoplasmic vesicle</location>
        <location evidence="2">Secretory vesicle</location>
        <location evidence="2">Synaptic vesicle membrane</location>
        <topology evidence="2">Multi-pass membrane protein</topology>
    </subcellularLocation>
    <subcellularLocation>
        <location evidence="1">Early endosome membrane</location>
    </subcellularLocation>
</comment>
<evidence type="ECO:0000256" key="1">
    <source>
        <dbReference type="ARBA" id="ARBA00004146"/>
    </source>
</evidence>
<feature type="transmembrane region" description="Helical" evidence="12">
    <location>
        <begin position="164"/>
        <end position="180"/>
    </location>
</feature>
<evidence type="ECO:0000259" key="13">
    <source>
        <dbReference type="Pfam" id="PF01545"/>
    </source>
</evidence>
<evidence type="ECO:0000256" key="10">
    <source>
        <dbReference type="ARBA" id="ARBA00023329"/>
    </source>
</evidence>
<evidence type="ECO:0000256" key="4">
    <source>
        <dbReference type="ARBA" id="ARBA00022692"/>
    </source>
</evidence>
<dbReference type="GO" id="GO:0031410">
    <property type="term" value="C:cytoplasmic vesicle"/>
    <property type="evidence" value="ECO:0007669"/>
    <property type="project" value="UniProtKB-KW"/>
</dbReference>
<feature type="transmembrane region" description="Helical" evidence="12">
    <location>
        <begin position="59"/>
        <end position="80"/>
    </location>
</feature>
<dbReference type="PANTHER" id="PTHR31937">
    <property type="entry name" value="TRANSMEMBRANE PROTEIN 163"/>
    <property type="match status" value="1"/>
</dbReference>
<dbReference type="Proteomes" id="UP000239187">
    <property type="component" value="Chromosome"/>
</dbReference>
<keyword evidence="10" id="KW-0968">Cytoplasmic vesicle</keyword>
<evidence type="ECO:0000256" key="3">
    <source>
        <dbReference type="ARBA" id="ARBA00008731"/>
    </source>
</evidence>
<evidence type="ECO:0000256" key="6">
    <source>
        <dbReference type="ARBA" id="ARBA00022833"/>
    </source>
</evidence>
<feature type="region of interest" description="Disordered" evidence="11">
    <location>
        <begin position="226"/>
        <end position="265"/>
    </location>
</feature>
<evidence type="ECO:0000256" key="2">
    <source>
        <dbReference type="ARBA" id="ARBA00004644"/>
    </source>
</evidence>
<dbReference type="EMBL" id="CP024915">
    <property type="protein sequence ID" value="AUZ88097.1"/>
    <property type="molecule type" value="Genomic_DNA"/>
</dbReference>
<evidence type="ECO:0000256" key="11">
    <source>
        <dbReference type="SAM" id="MobiDB-lite"/>
    </source>
</evidence>
<feature type="transmembrane region" description="Helical" evidence="12">
    <location>
        <begin position="124"/>
        <end position="143"/>
    </location>
</feature>
<gene>
    <name evidence="14" type="ORF">CVO76_10990</name>
</gene>
<dbReference type="AlphaFoldDB" id="A0A2L0UFV7"/>
<dbReference type="PANTHER" id="PTHR31937:SF2">
    <property type="entry name" value="TRANSMEMBRANE PROTEIN 163"/>
    <property type="match status" value="1"/>
</dbReference>
<feature type="transmembrane region" description="Helical" evidence="12">
    <location>
        <begin position="92"/>
        <end position="112"/>
    </location>
</feature>
<evidence type="ECO:0000313" key="14">
    <source>
        <dbReference type="EMBL" id="AUZ88097.1"/>
    </source>
</evidence>
<comment type="similarity">
    <text evidence="3">Belongs to the TMEM163 family.</text>
</comment>
<reference evidence="14 15" key="1">
    <citation type="submission" date="2017-11" db="EMBL/GenBank/DDBJ databases">
        <title>Draft genome of Arthrobacter agilis strain UMCV2, a plant growth-promoting rhizobacterium and biocontrol capacity of phytopathogenic fungi.</title>
        <authorList>
            <person name="Martinez-Camara R."/>
            <person name="Santoyo G."/>
            <person name="Moreno-Hagelsieb G."/>
            <person name="Valencia-Cantero E."/>
        </authorList>
    </citation>
    <scope>NUCLEOTIDE SEQUENCE [LARGE SCALE GENOMIC DNA]</scope>
    <source>
        <strain evidence="14 15">UMCV2</strain>
    </source>
</reference>
<proteinExistence type="inferred from homology"/>
<dbReference type="RefSeq" id="WP_208739266.1">
    <property type="nucleotide sequence ID" value="NZ_CP024915.1"/>
</dbReference>
<evidence type="ECO:0000256" key="5">
    <source>
        <dbReference type="ARBA" id="ARBA00022753"/>
    </source>
</evidence>
<feature type="compositionally biased region" description="Low complexity" evidence="11">
    <location>
        <begin position="247"/>
        <end position="264"/>
    </location>
</feature>
<evidence type="ECO:0000256" key="8">
    <source>
        <dbReference type="ARBA" id="ARBA00023018"/>
    </source>
</evidence>
<keyword evidence="7 12" id="KW-1133">Transmembrane helix</keyword>
<dbReference type="InterPro" id="IPR058533">
    <property type="entry name" value="Cation_efflux_TM"/>
</dbReference>
<accession>A0A2L0UFV7</accession>
<feature type="transmembrane region" description="Helical" evidence="12">
    <location>
        <begin position="31"/>
        <end position="53"/>
    </location>
</feature>
<keyword evidence="5" id="KW-0967">Endosome</keyword>
<dbReference type="Gene3D" id="1.20.1510.10">
    <property type="entry name" value="Cation efflux protein transmembrane domain"/>
    <property type="match status" value="1"/>
</dbReference>
<evidence type="ECO:0000313" key="15">
    <source>
        <dbReference type="Proteomes" id="UP000239187"/>
    </source>
</evidence>
<dbReference type="InterPro" id="IPR027469">
    <property type="entry name" value="Cation_efflux_TMD_sf"/>
</dbReference>
<evidence type="ECO:0000256" key="9">
    <source>
        <dbReference type="ARBA" id="ARBA00023136"/>
    </source>
</evidence>
<sequence length="299" mass="30379">MSTHTSIGSGRSLRPASTAERRVILSRRIRLFVAATITYNVFEAVIAISAGTIASSSALIGFGLDSIVEVLSAAAVAWQFAGRDPEAREKTALRLIAFSFFGLAAFVSFDAVRSLLGGAAADHSLVGIVLAAASLAVMPFLSWAQRRAGRELGSRSAVADSRQTLLCTYLSGVLLVGLLLNSTLGWSWADPVAALVIAAVAVKEGREAWKGDSCCAPSLGNLGDGGSVDTGRDTSDNGQDACCSTDGTTGAAPPATTTPAGPAPLTVTARPVATGVRVGVPDVSGSKAVGASCACCPHE</sequence>
<name>A0A2L0UFV7_9MICC</name>
<keyword evidence="6" id="KW-0862">Zinc</keyword>
<protein>
    <submittedName>
        <fullName evidence="14">Cation transporter</fullName>
    </submittedName>
</protein>
<organism evidence="14 15">
    <name type="scientific">Arthrobacter agilis</name>
    <dbReference type="NCBI Taxonomy" id="37921"/>
    <lineage>
        <taxon>Bacteria</taxon>
        <taxon>Bacillati</taxon>
        <taxon>Actinomycetota</taxon>
        <taxon>Actinomycetes</taxon>
        <taxon>Micrococcales</taxon>
        <taxon>Micrococcaceae</taxon>
        <taxon>Arthrobacter</taxon>
    </lineage>
</organism>
<feature type="domain" description="Cation efflux protein transmembrane" evidence="13">
    <location>
        <begin position="40"/>
        <end position="207"/>
    </location>
</feature>
<dbReference type="SUPFAM" id="SSF161111">
    <property type="entry name" value="Cation efflux protein transmembrane domain-like"/>
    <property type="match status" value="1"/>
</dbReference>
<keyword evidence="8" id="KW-0770">Synapse</keyword>